<dbReference type="Proteomes" id="UP001165064">
    <property type="component" value="Unassembled WGS sequence"/>
</dbReference>
<organism evidence="1 2">
    <name type="scientific">Ambrosiozyma monospora</name>
    <name type="common">Yeast</name>
    <name type="synonym">Endomycopsis monosporus</name>
    <dbReference type="NCBI Taxonomy" id="43982"/>
    <lineage>
        <taxon>Eukaryota</taxon>
        <taxon>Fungi</taxon>
        <taxon>Dikarya</taxon>
        <taxon>Ascomycota</taxon>
        <taxon>Saccharomycotina</taxon>
        <taxon>Pichiomycetes</taxon>
        <taxon>Pichiales</taxon>
        <taxon>Pichiaceae</taxon>
        <taxon>Ambrosiozyma</taxon>
    </lineage>
</organism>
<gene>
    <name evidence="1" type="ORF">Amon02_000502900</name>
</gene>
<proteinExistence type="predicted"/>
<reference evidence="1" key="1">
    <citation type="submission" date="2023-04" db="EMBL/GenBank/DDBJ databases">
        <title>Ambrosiozyma monospora NBRC 10751.</title>
        <authorList>
            <person name="Ichikawa N."/>
            <person name="Sato H."/>
            <person name="Tonouchi N."/>
        </authorList>
    </citation>
    <scope>NUCLEOTIDE SEQUENCE</scope>
    <source>
        <strain evidence="1">NBRC 10751</strain>
    </source>
</reference>
<comment type="caution">
    <text evidence="1">The sequence shown here is derived from an EMBL/GenBank/DDBJ whole genome shotgun (WGS) entry which is preliminary data.</text>
</comment>
<dbReference type="EMBL" id="BSXS01003589">
    <property type="protein sequence ID" value="GME81571.1"/>
    <property type="molecule type" value="Genomic_DNA"/>
</dbReference>
<accession>A0ACB5T4V1</accession>
<name>A0ACB5T4V1_AMBMO</name>
<protein>
    <submittedName>
        <fullName evidence="1">Unnamed protein product</fullName>
    </submittedName>
</protein>
<evidence type="ECO:0000313" key="2">
    <source>
        <dbReference type="Proteomes" id="UP001165064"/>
    </source>
</evidence>
<keyword evidence="2" id="KW-1185">Reference proteome</keyword>
<evidence type="ECO:0000313" key="1">
    <source>
        <dbReference type="EMBL" id="GME81571.1"/>
    </source>
</evidence>
<sequence length="325" mass="35419">MAGSIIQSKNVSSVPATPLVSPTNGNGNGFNSPSKKSSAQFSTSGASGAFVPQKPGVAMQQAASMGSGNQFSLSELERRPDSVTGSLHTVHTVITNKREMIAAITQTIIGEYLFKYFRKLGPLSSLSESRHERFFWIHPYSLTLYWSSSNPVLTDPAANKIKALAIVSVEAVDDNNPLPPGLHYQSIIVRSADKSVKITCPTRQRHNIWYNSLKYLIERSTDDLVDDSDAFEDQYNESFSIDQKVEIERSQTFRHTQPRKSILHGTHLSQRSISAPIAPPMTPTGSSGANNVNNSAQGGAPGSARLKSSRSFISTIITHNRNESV</sequence>